<proteinExistence type="predicted"/>
<evidence type="ECO:0000313" key="1">
    <source>
        <dbReference type="EMBL" id="OGY91630.1"/>
    </source>
</evidence>
<evidence type="ECO:0000313" key="2">
    <source>
        <dbReference type="Proteomes" id="UP000178109"/>
    </source>
</evidence>
<organism evidence="1 2">
    <name type="scientific">Candidatus Komeilibacteria bacterium RIFCSPLOWO2_02_FULL_48_11</name>
    <dbReference type="NCBI Taxonomy" id="1798553"/>
    <lineage>
        <taxon>Bacteria</taxon>
        <taxon>Candidatus Komeiliibacteriota</taxon>
    </lineage>
</organism>
<comment type="caution">
    <text evidence="1">The sequence shown here is derived from an EMBL/GenBank/DDBJ whole genome shotgun (WGS) entry which is preliminary data.</text>
</comment>
<gene>
    <name evidence="1" type="ORF">A3H70_02940</name>
</gene>
<dbReference type="Pfam" id="PF08843">
    <property type="entry name" value="AbiEii"/>
    <property type="match status" value="2"/>
</dbReference>
<protein>
    <recommendedName>
        <fullName evidence="3">Nucleotidyl transferase AbiEii/AbiGii toxin family protein</fullName>
    </recommendedName>
</protein>
<dbReference type="STRING" id="1798553.A3H70_02940"/>
<accession>A0A1G2BTF0</accession>
<evidence type="ECO:0008006" key="3">
    <source>
        <dbReference type="Google" id="ProtNLM"/>
    </source>
</evidence>
<dbReference type="InterPro" id="IPR014942">
    <property type="entry name" value="AbiEii"/>
</dbReference>
<dbReference type="AlphaFoldDB" id="A0A1G2BTF0"/>
<name>A0A1G2BTF0_9BACT</name>
<reference evidence="1 2" key="1">
    <citation type="journal article" date="2016" name="Nat. Commun.">
        <title>Thousands of microbial genomes shed light on interconnected biogeochemical processes in an aquifer system.</title>
        <authorList>
            <person name="Anantharaman K."/>
            <person name="Brown C.T."/>
            <person name="Hug L.A."/>
            <person name="Sharon I."/>
            <person name="Castelle C.J."/>
            <person name="Probst A.J."/>
            <person name="Thomas B.C."/>
            <person name="Singh A."/>
            <person name="Wilkins M.J."/>
            <person name="Karaoz U."/>
            <person name="Brodie E.L."/>
            <person name="Williams K.H."/>
            <person name="Hubbard S.S."/>
            <person name="Banfield J.F."/>
        </authorList>
    </citation>
    <scope>NUCLEOTIDE SEQUENCE [LARGE SCALE GENOMIC DNA]</scope>
</reference>
<dbReference type="EMBL" id="MHKO01000041">
    <property type="protein sequence ID" value="OGY91630.1"/>
    <property type="molecule type" value="Genomic_DNA"/>
</dbReference>
<sequence length="193" mass="22468">MLKNTDWYLAGGTALALQVGHRKSVDLDFFLPRAEFDKTSLERSLAATKEWETTYQENGTLYGKLKGAKMSFIAYPFFKPSRAKVKYGNMRVLIPEDIAVMKIIAVSQRGRKRDFVDLYWYCRNREPLVDIIRRTLGQYPGQEHNLPHIIKSLTYFDDADKDPMPQTYFEANWKTIKAFFKKEARAIDAKLLK</sequence>
<dbReference type="Proteomes" id="UP000178109">
    <property type="component" value="Unassembled WGS sequence"/>
</dbReference>